<sequence>MKDKYSDFSENTIKKIIRVLDKIKEESDLNTKEISFYYGNEDSYSDRELEPALAVEVKLEESEIDPVTLRKILGILLSESIILSYKKPKDDSYIIESIVLSDDFIKKYRIFKRKLLDLLPKNSTQGNSTNEIKIIEIPELKIRGFEEKVILAKSKAKKIQLQNFPNGLKWEEITIIFLNDQEVIIKFRNKILQTTYEVMGFQDEKKKLPNKQWTLLQLLAIKNGELSWQNNHNLPLKQINTVKKQKQLLADSLKAYFQIDAQPFWDYNQEKSYKIKMHLVPENNGVSSLKKDFHSQNNDAEIEKFYKDQSPGKY</sequence>
<dbReference type="Proteomes" id="UP000178991">
    <property type="component" value="Unassembled WGS sequence"/>
</dbReference>
<dbReference type="AlphaFoldDB" id="A0A1G2HLA1"/>
<dbReference type="EMBL" id="MHOL01000004">
    <property type="protein sequence ID" value="OGZ63245.1"/>
    <property type="molecule type" value="Genomic_DNA"/>
</dbReference>
<evidence type="ECO:0000313" key="2">
    <source>
        <dbReference type="Proteomes" id="UP000178991"/>
    </source>
</evidence>
<gene>
    <name evidence="1" type="ORF">A2639_02245</name>
</gene>
<name>A0A1G2HLA1_9BACT</name>
<reference evidence="1 2" key="1">
    <citation type="journal article" date="2016" name="Nat. Commun.">
        <title>Thousands of microbial genomes shed light on interconnected biogeochemical processes in an aquifer system.</title>
        <authorList>
            <person name="Anantharaman K."/>
            <person name="Brown C.T."/>
            <person name="Hug L.A."/>
            <person name="Sharon I."/>
            <person name="Castelle C.J."/>
            <person name="Probst A.J."/>
            <person name="Thomas B.C."/>
            <person name="Singh A."/>
            <person name="Wilkins M.J."/>
            <person name="Karaoz U."/>
            <person name="Brodie E.L."/>
            <person name="Williams K.H."/>
            <person name="Hubbard S.S."/>
            <person name="Banfield J.F."/>
        </authorList>
    </citation>
    <scope>NUCLEOTIDE SEQUENCE [LARGE SCALE GENOMIC DNA]</scope>
</reference>
<organism evidence="1 2">
    <name type="scientific">Candidatus Staskawiczbacteria bacterium RIFCSPHIGHO2_01_FULL_34_27</name>
    <dbReference type="NCBI Taxonomy" id="1802199"/>
    <lineage>
        <taxon>Bacteria</taxon>
        <taxon>Candidatus Staskawicziibacteriota</taxon>
    </lineage>
</organism>
<proteinExistence type="predicted"/>
<comment type="caution">
    <text evidence="1">The sequence shown here is derived from an EMBL/GenBank/DDBJ whole genome shotgun (WGS) entry which is preliminary data.</text>
</comment>
<accession>A0A1G2HLA1</accession>
<evidence type="ECO:0000313" key="1">
    <source>
        <dbReference type="EMBL" id="OGZ63245.1"/>
    </source>
</evidence>
<protein>
    <submittedName>
        <fullName evidence="1">Uncharacterized protein</fullName>
    </submittedName>
</protein>